<accession>A0A4C1SYN0</accession>
<sequence length="138" mass="15025">MILRQGLAEHTMGSARPPVVGAPRTALHPFNCDTEAVSNRGTCGVEWRPGAGARVFDGRWLIKRQRRNIHVTEETRAPAAAAPPAPGPAPPETSPTPPPPSTNVQLFSIRNTPQNIRNILAILRGRPARRGRRCSTKF</sequence>
<name>A0A4C1SYN0_EUMVA</name>
<comment type="caution">
    <text evidence="2">The sequence shown here is derived from an EMBL/GenBank/DDBJ whole genome shotgun (WGS) entry which is preliminary data.</text>
</comment>
<evidence type="ECO:0000256" key="1">
    <source>
        <dbReference type="SAM" id="MobiDB-lite"/>
    </source>
</evidence>
<evidence type="ECO:0000313" key="3">
    <source>
        <dbReference type="Proteomes" id="UP000299102"/>
    </source>
</evidence>
<reference evidence="2 3" key="1">
    <citation type="journal article" date="2019" name="Commun. Biol.">
        <title>The bagworm genome reveals a unique fibroin gene that provides high tensile strength.</title>
        <authorList>
            <person name="Kono N."/>
            <person name="Nakamura H."/>
            <person name="Ohtoshi R."/>
            <person name="Tomita M."/>
            <person name="Numata K."/>
            <person name="Arakawa K."/>
        </authorList>
    </citation>
    <scope>NUCLEOTIDE SEQUENCE [LARGE SCALE GENOMIC DNA]</scope>
</reference>
<feature type="region of interest" description="Disordered" evidence="1">
    <location>
        <begin position="69"/>
        <end position="106"/>
    </location>
</feature>
<keyword evidence="3" id="KW-1185">Reference proteome</keyword>
<proteinExistence type="predicted"/>
<organism evidence="2 3">
    <name type="scientific">Eumeta variegata</name>
    <name type="common">Bagworm moth</name>
    <name type="synonym">Eumeta japonica</name>
    <dbReference type="NCBI Taxonomy" id="151549"/>
    <lineage>
        <taxon>Eukaryota</taxon>
        <taxon>Metazoa</taxon>
        <taxon>Ecdysozoa</taxon>
        <taxon>Arthropoda</taxon>
        <taxon>Hexapoda</taxon>
        <taxon>Insecta</taxon>
        <taxon>Pterygota</taxon>
        <taxon>Neoptera</taxon>
        <taxon>Endopterygota</taxon>
        <taxon>Lepidoptera</taxon>
        <taxon>Glossata</taxon>
        <taxon>Ditrysia</taxon>
        <taxon>Tineoidea</taxon>
        <taxon>Psychidae</taxon>
        <taxon>Oiketicinae</taxon>
        <taxon>Eumeta</taxon>
    </lineage>
</organism>
<protein>
    <submittedName>
        <fullName evidence="2">Uncharacterized protein</fullName>
    </submittedName>
</protein>
<dbReference type="AlphaFoldDB" id="A0A4C1SYN0"/>
<gene>
    <name evidence="2" type="ORF">EVAR_4747_1</name>
</gene>
<dbReference type="Proteomes" id="UP000299102">
    <property type="component" value="Unassembled WGS sequence"/>
</dbReference>
<feature type="compositionally biased region" description="Pro residues" evidence="1">
    <location>
        <begin position="81"/>
        <end position="101"/>
    </location>
</feature>
<feature type="region of interest" description="Disordered" evidence="1">
    <location>
        <begin position="1"/>
        <end position="20"/>
    </location>
</feature>
<evidence type="ECO:0000313" key="2">
    <source>
        <dbReference type="EMBL" id="GBP07363.1"/>
    </source>
</evidence>
<dbReference type="EMBL" id="BGZK01000026">
    <property type="protein sequence ID" value="GBP07363.1"/>
    <property type="molecule type" value="Genomic_DNA"/>
</dbReference>